<feature type="transmembrane region" description="Helical" evidence="1">
    <location>
        <begin position="58"/>
        <end position="78"/>
    </location>
</feature>
<proteinExistence type="predicted"/>
<dbReference type="EMBL" id="WMCP01000005">
    <property type="protein sequence ID" value="MCF2301415.1"/>
    <property type="molecule type" value="Genomic_DNA"/>
</dbReference>
<keyword evidence="1" id="KW-0472">Membrane</keyword>
<evidence type="ECO:0000313" key="3">
    <source>
        <dbReference type="Proteomes" id="UP000813876"/>
    </source>
</evidence>
<evidence type="ECO:0008006" key="4">
    <source>
        <dbReference type="Google" id="ProtNLM"/>
    </source>
</evidence>
<evidence type="ECO:0000256" key="1">
    <source>
        <dbReference type="SAM" id="Phobius"/>
    </source>
</evidence>
<comment type="caution">
    <text evidence="2">The sequence shown here is derived from an EMBL/GenBank/DDBJ whole genome shotgun (WGS) entry which is preliminary data.</text>
</comment>
<name>A0AAW4ZSL3_PHOPO</name>
<keyword evidence="1" id="KW-1133">Transmembrane helix</keyword>
<dbReference type="AlphaFoldDB" id="A0AAW4ZSL3"/>
<organism evidence="2 3">
    <name type="scientific">Photobacterium phosphoreum</name>
    <dbReference type="NCBI Taxonomy" id="659"/>
    <lineage>
        <taxon>Bacteria</taxon>
        <taxon>Pseudomonadati</taxon>
        <taxon>Pseudomonadota</taxon>
        <taxon>Gammaproteobacteria</taxon>
        <taxon>Vibrionales</taxon>
        <taxon>Vibrionaceae</taxon>
        <taxon>Photobacterium</taxon>
    </lineage>
</organism>
<gene>
    <name evidence="2" type="ORF">GLP33_06685</name>
</gene>
<dbReference type="Proteomes" id="UP000813876">
    <property type="component" value="Unassembled WGS sequence"/>
</dbReference>
<feature type="transmembrane region" description="Helical" evidence="1">
    <location>
        <begin position="90"/>
        <end position="112"/>
    </location>
</feature>
<evidence type="ECO:0000313" key="2">
    <source>
        <dbReference type="EMBL" id="MCF2301415.1"/>
    </source>
</evidence>
<feature type="transmembrane region" description="Helical" evidence="1">
    <location>
        <begin position="27"/>
        <end position="46"/>
    </location>
</feature>
<keyword evidence="1" id="KW-0812">Transmembrane</keyword>
<protein>
    <recommendedName>
        <fullName evidence="4">DUF3397 domain-containing protein</fullName>
    </recommendedName>
</protein>
<reference evidence="2" key="1">
    <citation type="submission" date="2019-11" db="EMBL/GenBank/DDBJ databases">
        <title>Comparative genomics of photobacteria reveal adaptation to distinct habitats.</title>
        <authorList>
            <person name="Fuertes-Perez S."/>
            <person name="Hilgarth M."/>
            <person name="Vogel R.F."/>
        </authorList>
    </citation>
    <scope>NUCLEOTIDE SEQUENCE</scope>
    <source>
        <strain evidence="2">TMW2.2145</strain>
    </source>
</reference>
<sequence>MIFGLILFGYASLASLAWVYAKRRNALYWSDICLPIVLLLVWTFLASVGYGHQSLSHLIEIPILLMVSIIFLYVRVFIVDRYREQFKQNSYIILGLGVFFVLLLRTFMPFLAE</sequence>
<accession>A0AAW4ZSL3</accession>